<dbReference type="Proteomes" id="UP000244004">
    <property type="component" value="Unassembled WGS sequence"/>
</dbReference>
<protein>
    <submittedName>
        <fullName evidence="2">Uncharacterized protein</fullName>
    </submittedName>
</protein>
<accession>A0A7W3G3I1</accession>
<gene>
    <name evidence="2" type="ORF">C1O12_02935</name>
</gene>
<reference evidence="2 3" key="1">
    <citation type="submission" date="2018-01" db="EMBL/GenBank/DDBJ databases">
        <title>Geographic spread and resistance mechanisms of dominant carbapenem-resistant Enterobacter cloacae complex clones ST171 and ST78.</title>
        <authorList>
            <person name="Gomez-Simmonds A."/>
            <person name="Annavajhala M.K."/>
            <person name="Wang Z."/>
            <person name="Macesic N."/>
            <person name="Hu Y."/>
            <person name="Giddins M.J."/>
            <person name="O'Malley A."/>
            <person name="Toussaint N.C."/>
            <person name="Whittier S."/>
            <person name="Torres V.J."/>
            <person name="Uhlemann A.-C."/>
        </authorList>
    </citation>
    <scope>NUCLEOTIDE SEQUENCE [LARGE SCALE GENOMIC DNA]</scope>
    <source>
        <strain evidence="2 3">78</strain>
    </source>
</reference>
<feature type="signal peptide" evidence="1">
    <location>
        <begin position="1"/>
        <end position="15"/>
    </location>
</feature>
<evidence type="ECO:0000313" key="2">
    <source>
        <dbReference type="EMBL" id="PTX90517.1"/>
    </source>
</evidence>
<comment type="caution">
    <text evidence="2">The sequence shown here is derived from an EMBL/GenBank/DDBJ whole genome shotgun (WGS) entry which is preliminary data.</text>
</comment>
<organism evidence="2 3">
    <name type="scientific">Enterobacter hormaechei</name>
    <dbReference type="NCBI Taxonomy" id="158836"/>
    <lineage>
        <taxon>Bacteria</taxon>
        <taxon>Pseudomonadati</taxon>
        <taxon>Pseudomonadota</taxon>
        <taxon>Gammaproteobacteria</taxon>
        <taxon>Enterobacterales</taxon>
        <taxon>Enterobacteriaceae</taxon>
        <taxon>Enterobacter</taxon>
        <taxon>Enterobacter cloacae complex</taxon>
    </lineage>
</organism>
<evidence type="ECO:0000313" key="3">
    <source>
        <dbReference type="Proteomes" id="UP000244004"/>
    </source>
</evidence>
<evidence type="ECO:0000256" key="1">
    <source>
        <dbReference type="SAM" id="SignalP"/>
    </source>
</evidence>
<proteinExistence type="predicted"/>
<keyword evidence="1" id="KW-0732">Signal</keyword>
<sequence>MLTGFILAYSTVASATVFGGSNLGFSGYPEFSDSEPTPPYDRNEYSMQAYKSEVERYIQNAKDYTENAGNDMKRIQESQDDAIQKANRVVEEYNQTARGY</sequence>
<feature type="chain" id="PRO_5035167426" evidence="1">
    <location>
        <begin position="16"/>
        <end position="100"/>
    </location>
</feature>
<name>A0A7W3G3I1_9ENTR</name>
<dbReference type="EMBL" id="PNXT01000001">
    <property type="protein sequence ID" value="PTX90517.1"/>
    <property type="molecule type" value="Genomic_DNA"/>
</dbReference>
<dbReference type="AlphaFoldDB" id="A0A7W3G3I1"/>